<dbReference type="KEGG" id="bfn:OI25_5963"/>
<sequence length="59" mass="6713">MFQPLSCLYLPLRLSLTRPAILTADTDVMQVPAQVWPELSDIRRVVPGPGFYYLRVPPN</sequence>
<evidence type="ECO:0000313" key="3">
    <source>
        <dbReference type="Proteomes" id="UP000032614"/>
    </source>
</evidence>
<dbReference type="Proteomes" id="UP000032614">
    <property type="component" value="Chromosome 2"/>
</dbReference>
<dbReference type="Proteomes" id="UP000518681">
    <property type="component" value="Unassembled WGS sequence"/>
</dbReference>
<dbReference type="EMBL" id="JACIIK010000003">
    <property type="protein sequence ID" value="MBB6200965.1"/>
    <property type="molecule type" value="Genomic_DNA"/>
</dbReference>
<dbReference type="AlphaFoldDB" id="A0AAW3UVF8"/>
<protein>
    <submittedName>
        <fullName evidence="2">Uncharacterized protein</fullName>
    </submittedName>
</protein>
<dbReference type="EMBL" id="CP010027">
    <property type="protein sequence ID" value="AJZ62623.1"/>
    <property type="molecule type" value="Genomic_DNA"/>
</dbReference>
<evidence type="ECO:0000313" key="2">
    <source>
        <dbReference type="EMBL" id="MBB6200965.1"/>
    </source>
</evidence>
<reference evidence="1 3" key="1">
    <citation type="journal article" date="2015" name="Genome Announc.">
        <title>Complete genome sequences for 59 burkholderia isolates, both pathogenic and near neighbor.</title>
        <authorList>
            <person name="Johnson S.L."/>
            <person name="Bishop-Lilly K.A."/>
            <person name="Ladner J.T."/>
            <person name="Daligault H.E."/>
            <person name="Davenport K.W."/>
            <person name="Jaissle J."/>
            <person name="Frey K.G."/>
            <person name="Koroleva G.I."/>
            <person name="Bruce D.C."/>
            <person name="Coyne S.R."/>
            <person name="Broomall S.M."/>
            <person name="Li P.E."/>
            <person name="Teshima H."/>
            <person name="Gibbons H.S."/>
            <person name="Palacios G.F."/>
            <person name="Rosenzweig C.N."/>
            <person name="Redden C.L."/>
            <person name="Xu Y."/>
            <person name="Minogue T.D."/>
            <person name="Chain P.S."/>
        </authorList>
    </citation>
    <scope>NUCLEOTIDE SEQUENCE [LARGE SCALE GENOMIC DNA]</scope>
    <source>
        <strain evidence="1 3">ATCC BAA-463</strain>
    </source>
</reference>
<evidence type="ECO:0000313" key="1">
    <source>
        <dbReference type="EMBL" id="AJZ62623.1"/>
    </source>
</evidence>
<accession>A0AAW3UVF8</accession>
<reference evidence="2 4" key="2">
    <citation type="submission" date="2020-08" db="EMBL/GenBank/DDBJ databases">
        <title>Genomic Encyclopedia of Type Strains, Phase IV (KMG-V): Genome sequencing to study the core and pangenomes of soil and plant-associated prokaryotes.</title>
        <authorList>
            <person name="Whitman W."/>
        </authorList>
    </citation>
    <scope>NUCLEOTIDE SEQUENCE [LARGE SCALE GENOMIC DNA]</scope>
    <source>
        <strain evidence="2 4">SEMIA 4013</strain>
    </source>
</reference>
<name>A0AAW3UVF8_9BURK</name>
<proteinExistence type="predicted"/>
<gene>
    <name evidence="2" type="ORF">GGD69_001814</name>
    <name evidence="1" type="ORF">OI25_5963</name>
</gene>
<evidence type="ECO:0000313" key="4">
    <source>
        <dbReference type="Proteomes" id="UP000518681"/>
    </source>
</evidence>
<organism evidence="2 4">
    <name type="scientific">Paraburkholderia fungorum</name>
    <dbReference type="NCBI Taxonomy" id="134537"/>
    <lineage>
        <taxon>Bacteria</taxon>
        <taxon>Pseudomonadati</taxon>
        <taxon>Pseudomonadota</taxon>
        <taxon>Betaproteobacteria</taxon>
        <taxon>Burkholderiales</taxon>
        <taxon>Burkholderiaceae</taxon>
        <taxon>Paraburkholderia</taxon>
    </lineage>
</organism>